<dbReference type="Pfam" id="PF00899">
    <property type="entry name" value="ThiF"/>
    <property type="match status" value="1"/>
</dbReference>
<name>A0ABN0VX13_9BACI</name>
<sequence>MNPEFKKTFRPVIQKPGAIEVANGKNTIELDDEDGKLYALLNLLDGSRSVTEIARTLDIPLSDMMEALEALNELGFLEYNSAPSTYSPTELERYQANLNYFSGFASLQKSKFSYQDALRDAKVAVLGLGGGCLTATYLAGLGVGEIVGVDFDTISRTNLNRQFLYCEDDVGRLKSEVAEEKIRRVNPEVKVTMVNREIRGFEDLLDILEGCDVAVSMMDQPALISHRWVNAACVKLGIPYYRGGFSNHSMIWERFTPGGDEPCYDCKLIDLLQKGQEDAVYRLKTNYGRIFSGVNTGFAPNVSILTGLYIADVVKYITGHAQLSKPFIEMDTATMEMVLSDHDCEKKACCPTCGAGAGAELDRMVGLDELIEIGLSAEVLVDEL</sequence>
<comment type="caution">
    <text evidence="2">The sequence shown here is derived from an EMBL/GenBank/DDBJ whole genome shotgun (WGS) entry which is preliminary data.</text>
</comment>
<dbReference type="Gene3D" id="1.10.10.10">
    <property type="entry name" value="Winged helix-like DNA-binding domain superfamily/Winged helix DNA-binding domain"/>
    <property type="match status" value="1"/>
</dbReference>
<reference evidence="2 3" key="1">
    <citation type="journal article" date="2019" name="Int. J. Syst. Evol. Microbiol.">
        <title>The Global Catalogue of Microorganisms (GCM) 10K type strain sequencing project: providing services to taxonomists for standard genome sequencing and annotation.</title>
        <authorList>
            <consortium name="The Broad Institute Genomics Platform"/>
            <consortium name="The Broad Institute Genome Sequencing Center for Infectious Disease"/>
            <person name="Wu L."/>
            <person name="Ma J."/>
        </authorList>
    </citation>
    <scope>NUCLEOTIDE SEQUENCE [LARGE SCALE GENOMIC DNA]</scope>
    <source>
        <strain evidence="2 3">JCM 9731</strain>
    </source>
</reference>
<protein>
    <submittedName>
        <fullName evidence="2">ThiF family adenylyltransferase</fullName>
    </submittedName>
</protein>
<dbReference type="InterPro" id="IPR045886">
    <property type="entry name" value="ThiF/MoeB/HesA"/>
</dbReference>
<dbReference type="InterPro" id="IPR036390">
    <property type="entry name" value="WH_DNA-bd_sf"/>
</dbReference>
<dbReference type="InterPro" id="IPR036388">
    <property type="entry name" value="WH-like_DNA-bd_sf"/>
</dbReference>
<evidence type="ECO:0000313" key="3">
    <source>
        <dbReference type="Proteomes" id="UP001500782"/>
    </source>
</evidence>
<accession>A0ABN0VX13</accession>
<gene>
    <name evidence="2" type="ORF">GCM10008967_07390</name>
</gene>
<dbReference type="InterPro" id="IPR035985">
    <property type="entry name" value="Ubiquitin-activating_enz"/>
</dbReference>
<dbReference type="EMBL" id="BAAADJ010000006">
    <property type="protein sequence ID" value="GAA0319395.1"/>
    <property type="molecule type" value="Genomic_DNA"/>
</dbReference>
<dbReference type="SUPFAM" id="SSF46785">
    <property type="entry name" value="Winged helix' DNA-binding domain"/>
    <property type="match status" value="1"/>
</dbReference>
<proteinExistence type="predicted"/>
<keyword evidence="3" id="KW-1185">Reference proteome</keyword>
<dbReference type="InterPro" id="IPR000594">
    <property type="entry name" value="ThiF_NAD_FAD-bd"/>
</dbReference>
<keyword evidence="2" id="KW-0548">Nucleotidyltransferase</keyword>
<feature type="domain" description="THIF-type NAD/FAD binding fold" evidence="1">
    <location>
        <begin position="113"/>
        <end position="348"/>
    </location>
</feature>
<dbReference type="SUPFAM" id="SSF69572">
    <property type="entry name" value="Activating enzymes of the ubiquitin-like proteins"/>
    <property type="match status" value="1"/>
</dbReference>
<evidence type="ECO:0000313" key="2">
    <source>
        <dbReference type="EMBL" id="GAA0319395.1"/>
    </source>
</evidence>
<dbReference type="PANTHER" id="PTHR10953">
    <property type="entry name" value="UBIQUITIN-ACTIVATING ENZYME E1"/>
    <property type="match status" value="1"/>
</dbReference>
<dbReference type="PANTHER" id="PTHR10953:SF102">
    <property type="entry name" value="ADENYLYLTRANSFERASE AND SULFURTRANSFERASE MOCS3"/>
    <property type="match status" value="1"/>
</dbReference>
<dbReference type="Proteomes" id="UP001500782">
    <property type="component" value="Unassembled WGS sequence"/>
</dbReference>
<dbReference type="RefSeq" id="WP_343796485.1">
    <property type="nucleotide sequence ID" value="NZ_BAAADJ010000006.1"/>
</dbReference>
<organism evidence="2 3">
    <name type="scientific">Bacillus carboniphilus</name>
    <dbReference type="NCBI Taxonomy" id="86663"/>
    <lineage>
        <taxon>Bacteria</taxon>
        <taxon>Bacillati</taxon>
        <taxon>Bacillota</taxon>
        <taxon>Bacilli</taxon>
        <taxon>Bacillales</taxon>
        <taxon>Bacillaceae</taxon>
        <taxon>Bacillus</taxon>
    </lineage>
</organism>
<dbReference type="Gene3D" id="3.40.50.720">
    <property type="entry name" value="NAD(P)-binding Rossmann-like Domain"/>
    <property type="match status" value="1"/>
</dbReference>
<keyword evidence="2" id="KW-0808">Transferase</keyword>
<evidence type="ECO:0000259" key="1">
    <source>
        <dbReference type="Pfam" id="PF00899"/>
    </source>
</evidence>
<dbReference type="GO" id="GO:0016779">
    <property type="term" value="F:nucleotidyltransferase activity"/>
    <property type="evidence" value="ECO:0007669"/>
    <property type="project" value="UniProtKB-KW"/>
</dbReference>